<evidence type="ECO:0000313" key="1">
    <source>
        <dbReference type="EMBL" id="MDC3984516.1"/>
    </source>
</evidence>
<organism evidence="1 2">
    <name type="scientific">Polyangium jinanense</name>
    <dbReference type="NCBI Taxonomy" id="2829994"/>
    <lineage>
        <taxon>Bacteria</taxon>
        <taxon>Pseudomonadati</taxon>
        <taxon>Myxococcota</taxon>
        <taxon>Polyangia</taxon>
        <taxon>Polyangiales</taxon>
        <taxon>Polyangiaceae</taxon>
        <taxon>Polyangium</taxon>
    </lineage>
</organism>
<evidence type="ECO:0000313" key="2">
    <source>
        <dbReference type="Proteomes" id="UP001151081"/>
    </source>
</evidence>
<gene>
    <name evidence="1" type="ORF">KEG57_28675</name>
</gene>
<dbReference type="Proteomes" id="UP001151081">
    <property type="component" value="Unassembled WGS sequence"/>
</dbReference>
<comment type="caution">
    <text evidence="1">The sequence shown here is derived from an EMBL/GenBank/DDBJ whole genome shotgun (WGS) entry which is preliminary data.</text>
</comment>
<reference evidence="1 2" key="1">
    <citation type="submission" date="2021-04" db="EMBL/GenBank/DDBJ databases">
        <title>Genome analysis of Polyangium sp.</title>
        <authorList>
            <person name="Li Y."/>
            <person name="Wang J."/>
        </authorList>
    </citation>
    <scope>NUCLEOTIDE SEQUENCE [LARGE SCALE GENOMIC DNA]</scope>
    <source>
        <strain evidence="1 2">SDU14</strain>
    </source>
</reference>
<keyword evidence="2" id="KW-1185">Reference proteome</keyword>
<accession>A0A9X4AUE2</accession>
<dbReference type="RefSeq" id="WP_272426565.1">
    <property type="nucleotide sequence ID" value="NZ_JAGTJJ010000021.1"/>
</dbReference>
<dbReference type="AlphaFoldDB" id="A0A9X4AUE2"/>
<protein>
    <submittedName>
        <fullName evidence="1">Uncharacterized protein</fullName>
    </submittedName>
</protein>
<sequence length="144" mass="16381">MKYFEDNRDKYRNGGSWSFTATPGHGVHRPLRPTINFFVADTIFAASHEEAAKARGLKHGILIRRSAIERVADGDEFQLADVKVGHPLSYGQTDPREYWRFDLGNHRFASVAALRYATVVRLATPEGDLRREVSIPRDAIVAWW</sequence>
<name>A0A9X4AUE2_9BACT</name>
<dbReference type="EMBL" id="JAGTJJ010000021">
    <property type="protein sequence ID" value="MDC3984516.1"/>
    <property type="molecule type" value="Genomic_DNA"/>
</dbReference>
<proteinExistence type="predicted"/>